<evidence type="ECO:0000313" key="2">
    <source>
        <dbReference type="Proteomes" id="UP001054837"/>
    </source>
</evidence>
<dbReference type="Proteomes" id="UP001054837">
    <property type="component" value="Unassembled WGS sequence"/>
</dbReference>
<dbReference type="EMBL" id="BPLQ01014835">
    <property type="protein sequence ID" value="GIY83602.1"/>
    <property type="molecule type" value="Genomic_DNA"/>
</dbReference>
<gene>
    <name evidence="1" type="ORF">CDAR_32381</name>
</gene>
<name>A0AAV4WLA9_9ARAC</name>
<sequence length="92" mass="10012">MTSVHQMYWDIVFAGGGNLSRRNPPHLVVATRSLPSLDLPPSGRRTPPFNRPLTPLVIPQRSCTCCLHTEVVDSGQRVSRDLPAGIPELLGG</sequence>
<organism evidence="1 2">
    <name type="scientific">Caerostris darwini</name>
    <dbReference type="NCBI Taxonomy" id="1538125"/>
    <lineage>
        <taxon>Eukaryota</taxon>
        <taxon>Metazoa</taxon>
        <taxon>Ecdysozoa</taxon>
        <taxon>Arthropoda</taxon>
        <taxon>Chelicerata</taxon>
        <taxon>Arachnida</taxon>
        <taxon>Araneae</taxon>
        <taxon>Araneomorphae</taxon>
        <taxon>Entelegynae</taxon>
        <taxon>Araneoidea</taxon>
        <taxon>Araneidae</taxon>
        <taxon>Caerostris</taxon>
    </lineage>
</organism>
<accession>A0AAV4WLA9</accession>
<dbReference type="AlphaFoldDB" id="A0AAV4WLA9"/>
<proteinExistence type="predicted"/>
<comment type="caution">
    <text evidence="1">The sequence shown here is derived from an EMBL/GenBank/DDBJ whole genome shotgun (WGS) entry which is preliminary data.</text>
</comment>
<reference evidence="1 2" key="1">
    <citation type="submission" date="2021-06" db="EMBL/GenBank/DDBJ databases">
        <title>Caerostris darwini draft genome.</title>
        <authorList>
            <person name="Kono N."/>
            <person name="Arakawa K."/>
        </authorList>
    </citation>
    <scope>NUCLEOTIDE SEQUENCE [LARGE SCALE GENOMIC DNA]</scope>
</reference>
<protein>
    <submittedName>
        <fullName evidence="1">Uncharacterized protein</fullName>
    </submittedName>
</protein>
<keyword evidence="2" id="KW-1185">Reference proteome</keyword>
<evidence type="ECO:0000313" key="1">
    <source>
        <dbReference type="EMBL" id="GIY83602.1"/>
    </source>
</evidence>